<organism evidence="1 2">
    <name type="scientific">Sulfitobacter mediterraneus</name>
    <dbReference type="NCBI Taxonomy" id="83219"/>
    <lineage>
        <taxon>Bacteria</taxon>
        <taxon>Pseudomonadati</taxon>
        <taxon>Pseudomonadota</taxon>
        <taxon>Alphaproteobacteria</taxon>
        <taxon>Rhodobacterales</taxon>
        <taxon>Roseobacteraceae</taxon>
        <taxon>Sulfitobacter</taxon>
    </lineage>
</organism>
<evidence type="ECO:0000313" key="2">
    <source>
        <dbReference type="Proteomes" id="UP000027337"/>
    </source>
</evidence>
<proteinExistence type="predicted"/>
<reference evidence="1 2" key="1">
    <citation type="journal article" date="2014" name="Genome Announc.">
        <title>Draft Genome Sequences of Two Isolates of the Roseobacter Group, Sulfitobacter sp. Strains 3SOLIMAR09 and 1FIGIMAR09, from Harbors of Mallorca Island (Mediterranean Sea).</title>
        <authorList>
            <person name="Mas-Llado M."/>
            <person name="Pina-Villalonga J.M."/>
            <person name="Brunet-Galmes I."/>
            <person name="Nogales B."/>
            <person name="Bosch R."/>
        </authorList>
    </citation>
    <scope>NUCLEOTIDE SEQUENCE [LARGE SCALE GENOMIC DNA]</scope>
    <source>
        <strain evidence="1 2">1FIGIMAR09</strain>
    </source>
</reference>
<dbReference type="CDD" id="cd07818">
    <property type="entry name" value="SRPBCC_1"/>
    <property type="match status" value="1"/>
</dbReference>
<dbReference type="InterPro" id="IPR019587">
    <property type="entry name" value="Polyketide_cyclase/dehydratase"/>
</dbReference>
<dbReference type="SUPFAM" id="SSF55961">
    <property type="entry name" value="Bet v1-like"/>
    <property type="match status" value="1"/>
</dbReference>
<dbReference type="RefSeq" id="WP_037908739.1">
    <property type="nucleotide sequence ID" value="NZ_CP081109.1"/>
</dbReference>
<accession>A0A061ST64</accession>
<dbReference type="InterPro" id="IPR023393">
    <property type="entry name" value="START-like_dom_sf"/>
</dbReference>
<dbReference type="Gene3D" id="3.30.530.20">
    <property type="match status" value="1"/>
</dbReference>
<keyword evidence="2" id="KW-1185">Reference proteome</keyword>
<gene>
    <name evidence="1" type="ORF">PM02_12175</name>
</gene>
<dbReference type="STRING" id="83219.PM02_12175"/>
<dbReference type="Proteomes" id="UP000027337">
    <property type="component" value="Unassembled WGS sequence"/>
</dbReference>
<evidence type="ECO:0000313" key="1">
    <source>
        <dbReference type="EMBL" id="KAJ02843.1"/>
    </source>
</evidence>
<sequence>MTIWTILAGGAGLLALTAAGTLLLPRHIHVERHAAIDADPAAVLALARSNEGYQRFNPYLTADPALKISHFGPQSGVGSGFDFDGKDGTGRQTVAEISADAVRYDIDLGAMGQPTQMIKAVATAHGTDVTWSMDMDLGFNPVARVFGLFMDGMIGKTFEQGLTNLASAT</sequence>
<dbReference type="Pfam" id="PF10604">
    <property type="entry name" value="Polyketide_cyc2"/>
    <property type="match status" value="1"/>
</dbReference>
<dbReference type="AlphaFoldDB" id="A0A061ST64"/>
<name>A0A061ST64_9RHOB</name>
<comment type="caution">
    <text evidence="1">The sequence shown here is derived from an EMBL/GenBank/DDBJ whole genome shotgun (WGS) entry which is preliminary data.</text>
</comment>
<protein>
    <submittedName>
        <fullName evidence="1">Polyketide cyclase</fullName>
    </submittedName>
</protein>
<dbReference type="eggNOG" id="COG3832">
    <property type="taxonomic scope" value="Bacteria"/>
</dbReference>
<dbReference type="EMBL" id="JEMU01000009">
    <property type="protein sequence ID" value="KAJ02843.1"/>
    <property type="molecule type" value="Genomic_DNA"/>
</dbReference>